<dbReference type="EMBL" id="JBIAHM010000016">
    <property type="protein sequence ID" value="MFE9604390.1"/>
    <property type="molecule type" value="Genomic_DNA"/>
</dbReference>
<comment type="caution">
    <text evidence="1">The sequence shown here is derived from an EMBL/GenBank/DDBJ whole genome shotgun (WGS) entry which is preliminary data.</text>
</comment>
<sequence length="131" mass="14040">MRSTRRAGPAWANCRRGSFLAQFAPGSDDANGPAGTLLAQVCADKGVDRLYLPVALSPSGSPPQPTDDPLADAGYWHGWASETFAEAGEEAFQWVTSSPIPRHVGLVRYAPAAEHHFFDLLPEASRLPPGR</sequence>
<protein>
    <submittedName>
        <fullName evidence="1">Uncharacterized protein</fullName>
    </submittedName>
</protein>
<gene>
    <name evidence="1" type="ORF">ACFYNQ_38300</name>
</gene>
<keyword evidence="2" id="KW-1185">Reference proteome</keyword>
<reference evidence="1 2" key="1">
    <citation type="submission" date="2024-10" db="EMBL/GenBank/DDBJ databases">
        <title>The Natural Products Discovery Center: Release of the First 8490 Sequenced Strains for Exploring Actinobacteria Biosynthetic Diversity.</title>
        <authorList>
            <person name="Kalkreuter E."/>
            <person name="Kautsar S.A."/>
            <person name="Yang D."/>
            <person name="Bader C.D."/>
            <person name="Teijaro C.N."/>
            <person name="Fluegel L."/>
            <person name="Davis C.M."/>
            <person name="Simpson J.R."/>
            <person name="Lauterbach L."/>
            <person name="Steele A.D."/>
            <person name="Gui C."/>
            <person name="Meng S."/>
            <person name="Li G."/>
            <person name="Viehrig K."/>
            <person name="Ye F."/>
            <person name="Su P."/>
            <person name="Kiefer A.F."/>
            <person name="Nichols A."/>
            <person name="Cepeda A.J."/>
            <person name="Yan W."/>
            <person name="Fan B."/>
            <person name="Jiang Y."/>
            <person name="Adhikari A."/>
            <person name="Zheng C.-J."/>
            <person name="Schuster L."/>
            <person name="Cowan T.M."/>
            <person name="Smanski M.J."/>
            <person name="Chevrette M.G."/>
            <person name="De Carvalho L.P.S."/>
            <person name="Shen B."/>
        </authorList>
    </citation>
    <scope>NUCLEOTIDE SEQUENCE [LARGE SCALE GENOMIC DNA]</scope>
    <source>
        <strain evidence="1 2">NPDC006488</strain>
    </source>
</reference>
<proteinExistence type="predicted"/>
<evidence type="ECO:0000313" key="1">
    <source>
        <dbReference type="EMBL" id="MFE9604390.1"/>
    </source>
</evidence>
<evidence type="ECO:0000313" key="2">
    <source>
        <dbReference type="Proteomes" id="UP001601303"/>
    </source>
</evidence>
<dbReference type="RefSeq" id="WP_388113329.1">
    <property type="nucleotide sequence ID" value="NZ_JBIAHM010000016.1"/>
</dbReference>
<organism evidence="1 2">
    <name type="scientific">Streptomyces hokutonensis</name>
    <dbReference type="NCBI Taxonomy" id="1306990"/>
    <lineage>
        <taxon>Bacteria</taxon>
        <taxon>Bacillati</taxon>
        <taxon>Actinomycetota</taxon>
        <taxon>Actinomycetes</taxon>
        <taxon>Kitasatosporales</taxon>
        <taxon>Streptomycetaceae</taxon>
        <taxon>Streptomyces</taxon>
    </lineage>
</organism>
<name>A0ABW6ME31_9ACTN</name>
<accession>A0ABW6ME31</accession>
<dbReference type="Proteomes" id="UP001601303">
    <property type="component" value="Unassembled WGS sequence"/>
</dbReference>